<name>A0A2Y9AI23_9MICO</name>
<dbReference type="InterPro" id="IPR029056">
    <property type="entry name" value="Ribokinase-like"/>
</dbReference>
<keyword evidence="2" id="KW-0418">Kinase</keyword>
<dbReference type="Gene3D" id="3.40.1190.20">
    <property type="match status" value="1"/>
</dbReference>
<proteinExistence type="predicted"/>
<feature type="domain" description="Carbohydrate kinase PfkB" evidence="1">
    <location>
        <begin position="3"/>
        <end position="143"/>
    </location>
</feature>
<gene>
    <name evidence="2" type="ORF">SAMN05216184_10940</name>
</gene>
<dbReference type="AlphaFoldDB" id="A0A2Y9AI23"/>
<evidence type="ECO:0000313" key="2">
    <source>
        <dbReference type="EMBL" id="SSA43980.1"/>
    </source>
</evidence>
<dbReference type="SUPFAM" id="SSF53613">
    <property type="entry name" value="Ribokinase-like"/>
    <property type="match status" value="1"/>
</dbReference>
<dbReference type="RefSeq" id="WP_110852898.1">
    <property type="nucleotide sequence ID" value="NZ_QKLZ01000009.1"/>
</dbReference>
<sequence length="298" mass="30622">MRVVVVGMAYAVVTLPVDTFPVEYRAVRDVPISASVGGSGFAAARTLAALGDEVYLAAPLGEDAEAAAVDVAAYRYGVNSAMCPRSLPRSPRAVVLEGDGRRQISRDLGEARSAHVALDLGALATSDLVMVDGVLPTAALVSSAQATGVPVAAALGTVSAPPLLEQQLYLGADLLVMGHDGHDEEQLLRTWRRRSAARLVVLTLGARGAVGMVHHSEEVLHVPARDLGPGPRPAGLGATYAATLAHYVFARGCAARTAMEYAAAAAAWTIAHPGEPDGLREDVLEAAAARPGGAAQAS</sequence>
<dbReference type="Proteomes" id="UP000250222">
    <property type="component" value="Unassembled WGS sequence"/>
</dbReference>
<protein>
    <submittedName>
        <fullName evidence="2">Sugar or nucleoside kinase, ribokinase family</fullName>
    </submittedName>
</protein>
<reference evidence="2 3" key="1">
    <citation type="submission" date="2016-10" db="EMBL/GenBank/DDBJ databases">
        <authorList>
            <person name="Cai Z."/>
        </authorList>
    </citation>
    <scope>NUCLEOTIDE SEQUENCE [LARGE SCALE GENOMIC DNA]</scope>
    <source>
        <strain evidence="2 3">CGMCC 1.10826</strain>
    </source>
</reference>
<accession>A0A2Y9AI23</accession>
<dbReference type="EMBL" id="UETB01000009">
    <property type="protein sequence ID" value="SSA43980.1"/>
    <property type="molecule type" value="Genomic_DNA"/>
</dbReference>
<keyword evidence="3" id="KW-1185">Reference proteome</keyword>
<organism evidence="2 3">
    <name type="scientific">Georgenia satyanarayanai</name>
    <dbReference type="NCBI Taxonomy" id="860221"/>
    <lineage>
        <taxon>Bacteria</taxon>
        <taxon>Bacillati</taxon>
        <taxon>Actinomycetota</taxon>
        <taxon>Actinomycetes</taxon>
        <taxon>Micrococcales</taxon>
        <taxon>Bogoriellaceae</taxon>
        <taxon>Georgenia</taxon>
    </lineage>
</organism>
<keyword evidence="2" id="KW-0808">Transferase</keyword>
<evidence type="ECO:0000313" key="3">
    <source>
        <dbReference type="Proteomes" id="UP000250222"/>
    </source>
</evidence>
<dbReference type="InterPro" id="IPR011611">
    <property type="entry name" value="PfkB_dom"/>
</dbReference>
<evidence type="ECO:0000259" key="1">
    <source>
        <dbReference type="Pfam" id="PF00294"/>
    </source>
</evidence>
<dbReference type="GO" id="GO:0016301">
    <property type="term" value="F:kinase activity"/>
    <property type="evidence" value="ECO:0007669"/>
    <property type="project" value="UniProtKB-KW"/>
</dbReference>
<dbReference type="OrthoDB" id="5149573at2"/>
<dbReference type="Pfam" id="PF00294">
    <property type="entry name" value="PfkB"/>
    <property type="match status" value="1"/>
</dbReference>